<dbReference type="Proteomes" id="UP000566324">
    <property type="component" value="Unassembled WGS sequence"/>
</dbReference>
<evidence type="ECO:0000313" key="1">
    <source>
        <dbReference type="EMBL" id="MBB4633119.1"/>
    </source>
</evidence>
<gene>
    <name evidence="1" type="ORF">GGQ98_002748</name>
</gene>
<proteinExistence type="predicted"/>
<dbReference type="Pfam" id="PF10038">
    <property type="entry name" value="DUF2274"/>
    <property type="match status" value="1"/>
</dbReference>
<dbReference type="AlphaFoldDB" id="A0A7W7B3A9"/>
<comment type="caution">
    <text evidence="1">The sequence shown here is derived from an EMBL/GenBank/DDBJ whole genome shotgun (WGS) entry which is preliminary data.</text>
</comment>
<dbReference type="InterPro" id="IPR018733">
    <property type="entry name" value="DUF2274"/>
</dbReference>
<evidence type="ECO:0008006" key="3">
    <source>
        <dbReference type="Google" id="ProtNLM"/>
    </source>
</evidence>
<keyword evidence="2" id="KW-1185">Reference proteome</keyword>
<accession>A0A7W7B3A9</accession>
<protein>
    <recommendedName>
        <fullName evidence="3">DUF2274 domain-containing protein</fullName>
    </recommendedName>
</protein>
<evidence type="ECO:0000313" key="2">
    <source>
        <dbReference type="Proteomes" id="UP000566324"/>
    </source>
</evidence>
<sequence length="72" mass="8263">MIRLPKLPDKTPIKLAITIMPDLDEKLRAYASFYKDFYGNEESVSSLVPAILEAFLEGDREFSRRRKKSGAK</sequence>
<organism evidence="1 2">
    <name type="scientific">Sphingosinicella soli</name>
    <dbReference type="NCBI Taxonomy" id="333708"/>
    <lineage>
        <taxon>Bacteria</taxon>
        <taxon>Pseudomonadati</taxon>
        <taxon>Pseudomonadota</taxon>
        <taxon>Alphaproteobacteria</taxon>
        <taxon>Sphingomonadales</taxon>
        <taxon>Sphingosinicellaceae</taxon>
        <taxon>Sphingosinicella</taxon>
    </lineage>
</organism>
<name>A0A7W7B3A9_9SPHN</name>
<reference evidence="1 2" key="1">
    <citation type="submission" date="2020-08" db="EMBL/GenBank/DDBJ databases">
        <title>Genomic Encyclopedia of Type Strains, Phase IV (KMG-IV): sequencing the most valuable type-strain genomes for metagenomic binning, comparative biology and taxonomic classification.</title>
        <authorList>
            <person name="Goeker M."/>
        </authorList>
    </citation>
    <scope>NUCLEOTIDE SEQUENCE [LARGE SCALE GENOMIC DNA]</scope>
    <source>
        <strain evidence="1 2">DSM 17328</strain>
    </source>
</reference>
<dbReference type="EMBL" id="JACHNZ010000034">
    <property type="protein sequence ID" value="MBB4633119.1"/>
    <property type="molecule type" value="Genomic_DNA"/>
</dbReference>
<dbReference type="RefSeq" id="WP_184070437.1">
    <property type="nucleotide sequence ID" value="NZ_JACHNZ010000034.1"/>
</dbReference>